<evidence type="ECO:0008006" key="2">
    <source>
        <dbReference type="Google" id="ProtNLM"/>
    </source>
</evidence>
<dbReference type="EMBL" id="PQ015379">
    <property type="protein sequence ID" value="XDJ14928.1"/>
    <property type="molecule type" value="Genomic_DNA"/>
</dbReference>
<protein>
    <recommendedName>
        <fullName evidence="2">N-acetyltransferase domain-containing protein</fullName>
    </recommendedName>
</protein>
<organism evidence="1">
    <name type="scientific">Pseudomonas phage HRDY3</name>
    <dbReference type="NCBI Taxonomy" id="3236930"/>
    <lineage>
        <taxon>Viruses</taxon>
    </lineage>
</organism>
<accession>A0AB39CDI8</accession>
<reference evidence="1" key="1">
    <citation type="submission" date="2024-07" db="EMBL/GenBank/DDBJ databases">
        <authorList>
            <person name="Bringhurst R.M."/>
            <person name="Homer T.E."/>
        </authorList>
    </citation>
    <scope>NUCLEOTIDE SEQUENCE</scope>
</reference>
<proteinExistence type="predicted"/>
<evidence type="ECO:0000313" key="1">
    <source>
        <dbReference type="EMBL" id="XDJ14928.1"/>
    </source>
</evidence>
<name>A0AB39CDI8_9VIRU</name>
<sequence length="194" mass="22484">MHYQVHQGSDLPKLAQKLLDQKVFEESGELQTVWERVAKTGRNVGRKVLIVTARSLDKNPESPNNPMWRIHGALLYEINRSHMQVYVRPEKRRQGVAAGLLSRLRDFENYDSRVISAEAGYPGSLEFFKKHLVYVPDHSFTQDELLQVNGEMYRAGKLPKVPQPYYVDAVQEIIKRRKRAFLQLVLKAKREGKI</sequence>